<evidence type="ECO:0000313" key="1">
    <source>
        <dbReference type="EMBL" id="KAJ8878800.1"/>
    </source>
</evidence>
<name>A0ABQ9H3E8_9NEOP</name>
<dbReference type="Proteomes" id="UP001159363">
    <property type="component" value="Chromosome 6"/>
</dbReference>
<dbReference type="EMBL" id="JARBHB010000007">
    <property type="protein sequence ID" value="KAJ8878800.1"/>
    <property type="molecule type" value="Genomic_DNA"/>
</dbReference>
<sequence>MNCKRTFVVDLSIRRDGEICVVEELKAVGMWDELMSAKNLVAHHASSLIYDVSTNSVEIFNSKRCKFVGGKRVNFSSRGGYDTICNISVIEYNTNV</sequence>
<comment type="caution">
    <text evidence="1">The sequence shown here is derived from an EMBL/GenBank/DDBJ whole genome shotgun (WGS) entry which is preliminary data.</text>
</comment>
<organism evidence="1 2">
    <name type="scientific">Dryococelus australis</name>
    <dbReference type="NCBI Taxonomy" id="614101"/>
    <lineage>
        <taxon>Eukaryota</taxon>
        <taxon>Metazoa</taxon>
        <taxon>Ecdysozoa</taxon>
        <taxon>Arthropoda</taxon>
        <taxon>Hexapoda</taxon>
        <taxon>Insecta</taxon>
        <taxon>Pterygota</taxon>
        <taxon>Neoptera</taxon>
        <taxon>Polyneoptera</taxon>
        <taxon>Phasmatodea</taxon>
        <taxon>Verophasmatodea</taxon>
        <taxon>Anareolatae</taxon>
        <taxon>Phasmatidae</taxon>
        <taxon>Eurycanthinae</taxon>
        <taxon>Dryococelus</taxon>
    </lineage>
</organism>
<evidence type="ECO:0000313" key="2">
    <source>
        <dbReference type="Proteomes" id="UP001159363"/>
    </source>
</evidence>
<protein>
    <submittedName>
        <fullName evidence="1">Uncharacterized protein</fullName>
    </submittedName>
</protein>
<reference evidence="1 2" key="1">
    <citation type="submission" date="2023-02" db="EMBL/GenBank/DDBJ databases">
        <title>LHISI_Scaffold_Assembly.</title>
        <authorList>
            <person name="Stuart O.P."/>
            <person name="Cleave R."/>
            <person name="Magrath M.J.L."/>
            <person name="Mikheyev A.S."/>
        </authorList>
    </citation>
    <scope>NUCLEOTIDE SEQUENCE [LARGE SCALE GENOMIC DNA]</scope>
    <source>
        <strain evidence="1">Daus_M_001</strain>
        <tissue evidence="1">Leg muscle</tissue>
    </source>
</reference>
<proteinExistence type="predicted"/>
<accession>A0ABQ9H3E8</accession>
<keyword evidence="2" id="KW-1185">Reference proteome</keyword>
<gene>
    <name evidence="1" type="ORF">PR048_019386</name>
</gene>